<reference evidence="9 10" key="1">
    <citation type="journal article" date="2014" name="Nat. Commun.">
        <title>Molecular traces of alternative social organization in a termite genome.</title>
        <authorList>
            <person name="Terrapon N."/>
            <person name="Li C."/>
            <person name="Robertson H.M."/>
            <person name="Ji L."/>
            <person name="Meng X."/>
            <person name="Booth W."/>
            <person name="Chen Z."/>
            <person name="Childers C.P."/>
            <person name="Glastad K.M."/>
            <person name="Gokhale K."/>
            <person name="Gowin J."/>
            <person name="Gronenberg W."/>
            <person name="Hermansen R.A."/>
            <person name="Hu H."/>
            <person name="Hunt B.G."/>
            <person name="Huylmans A.K."/>
            <person name="Khalil S.M."/>
            <person name="Mitchell R.D."/>
            <person name="Munoz-Torres M.C."/>
            <person name="Mustard J.A."/>
            <person name="Pan H."/>
            <person name="Reese J.T."/>
            <person name="Scharf M.E."/>
            <person name="Sun F."/>
            <person name="Vogel H."/>
            <person name="Xiao J."/>
            <person name="Yang W."/>
            <person name="Yang Z."/>
            <person name="Yang Z."/>
            <person name="Zhou J."/>
            <person name="Zhu J."/>
            <person name="Brent C.S."/>
            <person name="Elsik C.G."/>
            <person name="Goodisman M.A."/>
            <person name="Liberles D.A."/>
            <person name="Roe R.M."/>
            <person name="Vargo E.L."/>
            <person name="Vilcinskas A."/>
            <person name="Wang J."/>
            <person name="Bornberg-Bauer E."/>
            <person name="Korb J."/>
            <person name="Zhang G."/>
            <person name="Liebig J."/>
        </authorList>
    </citation>
    <scope>NUCLEOTIDE SEQUENCE [LARGE SCALE GENOMIC DNA]</scope>
    <source>
        <tissue evidence="9">Whole organism</tissue>
    </source>
</reference>
<evidence type="ECO:0000313" key="10">
    <source>
        <dbReference type="Proteomes" id="UP000027135"/>
    </source>
</evidence>
<dbReference type="GO" id="GO:0030425">
    <property type="term" value="C:dendrite"/>
    <property type="evidence" value="ECO:0007669"/>
    <property type="project" value="TreeGrafter"/>
</dbReference>
<evidence type="ECO:0000256" key="3">
    <source>
        <dbReference type="ARBA" id="ARBA00022692"/>
    </source>
</evidence>
<comment type="similarity">
    <text evidence="8">Belongs to the insect chemoreceptor superfamily. Gustatory receptor (GR) family.</text>
</comment>
<evidence type="ECO:0000256" key="7">
    <source>
        <dbReference type="ARBA" id="ARBA00023224"/>
    </source>
</evidence>
<keyword evidence="10" id="KW-1185">Reference proteome</keyword>
<keyword evidence="5 8" id="KW-0472">Membrane</keyword>
<dbReference type="OMA" id="DYANINR"/>
<dbReference type="InParanoid" id="A0A067R447"/>
<dbReference type="PANTHER" id="PTHR21143">
    <property type="entry name" value="INVERTEBRATE GUSTATORY RECEPTOR"/>
    <property type="match status" value="1"/>
</dbReference>
<keyword evidence="6 8" id="KW-0675">Receptor</keyword>
<keyword evidence="4 8" id="KW-1133">Transmembrane helix</keyword>
<feature type="transmembrane region" description="Helical" evidence="8">
    <location>
        <begin position="229"/>
        <end position="250"/>
    </location>
</feature>
<evidence type="ECO:0000256" key="5">
    <source>
        <dbReference type="ARBA" id="ARBA00023136"/>
    </source>
</evidence>
<comment type="subcellular location">
    <subcellularLocation>
        <location evidence="1 8">Cell membrane</location>
        <topology evidence="1 8">Multi-pass membrane protein</topology>
    </subcellularLocation>
</comment>
<evidence type="ECO:0000256" key="6">
    <source>
        <dbReference type="ARBA" id="ARBA00023170"/>
    </source>
</evidence>
<evidence type="ECO:0000256" key="8">
    <source>
        <dbReference type="RuleBase" id="RU363108"/>
    </source>
</evidence>
<name>A0A067R447_ZOONE</name>
<dbReference type="GO" id="GO:0043025">
    <property type="term" value="C:neuronal cell body"/>
    <property type="evidence" value="ECO:0007669"/>
    <property type="project" value="TreeGrafter"/>
</dbReference>
<evidence type="ECO:0000256" key="4">
    <source>
        <dbReference type="ARBA" id="ARBA00022989"/>
    </source>
</evidence>
<evidence type="ECO:0000256" key="2">
    <source>
        <dbReference type="ARBA" id="ARBA00022475"/>
    </source>
</evidence>
<feature type="transmembrane region" description="Helical" evidence="8">
    <location>
        <begin position="203"/>
        <end position="223"/>
    </location>
</feature>
<comment type="caution">
    <text evidence="8">Lacks conserved residue(s) required for the propagation of feature annotation.</text>
</comment>
<accession>A0A067R447</accession>
<sequence>MRLKQSTLFMKRSIYINRRMHKDFAFTQNRNVRFGDIRVVSDSNFEPDKEVSVEELTRNISYDGPADEYDEENFHYQLKPLMLMLRVLGIFPVEISKSGVPKFKVLSPTLAYSICFYVLVNITTYCSVRYGILKLFMNEEDFENLIYAVMLVVICINVVCVPVLAWFDAPKVVQYFDKWAKFQALFVRITKEHVVLNYRRRSVFVIVAVLFANMVVYLIHVFPPYLEHWQLLCYYVSALLISNIASMWTYMIGSLNKSARALNKCFKRDIKKRNLSADLIGEYRILWLRWSQLVSEIGCMMGKVFGFYFILLLFTITFALFACLSDINENNFAFYRIALTTTTCFVCIIALYNICNEAHFISNVVGIEIRDELQLIAPYEVNEHVSQEINLFLKTIVMNPPAVSVAGFTVVNRGLFRAYASTIVTYMIVLEQIDQSGHSDICSGNDTIQAT</sequence>
<keyword evidence="7 8" id="KW-0807">Transducer</keyword>
<protein>
    <recommendedName>
        <fullName evidence="8">Gustatory receptor</fullName>
    </recommendedName>
</protein>
<proteinExistence type="inferred from homology"/>
<dbReference type="GO" id="GO:0005886">
    <property type="term" value="C:plasma membrane"/>
    <property type="evidence" value="ECO:0007669"/>
    <property type="project" value="UniProtKB-SubCell"/>
</dbReference>
<dbReference type="EMBL" id="KK852711">
    <property type="protein sequence ID" value="KDR17939.1"/>
    <property type="molecule type" value="Genomic_DNA"/>
</dbReference>
<feature type="transmembrane region" description="Helical" evidence="8">
    <location>
        <begin position="305"/>
        <end position="327"/>
    </location>
</feature>
<dbReference type="eggNOG" id="ENOG502SPS2">
    <property type="taxonomic scope" value="Eukaryota"/>
</dbReference>
<dbReference type="Pfam" id="PF08395">
    <property type="entry name" value="7tm_7"/>
    <property type="match status" value="1"/>
</dbReference>
<dbReference type="AlphaFoldDB" id="A0A067R447"/>
<dbReference type="PANTHER" id="PTHR21143:SF121">
    <property type="entry name" value="GUSTATORY AND ODORANT RECEPTOR 21A"/>
    <property type="match status" value="1"/>
</dbReference>
<feature type="transmembrane region" description="Helical" evidence="8">
    <location>
        <begin position="333"/>
        <end position="354"/>
    </location>
</feature>
<feature type="transmembrane region" description="Helical" evidence="8">
    <location>
        <begin position="110"/>
        <end position="133"/>
    </location>
</feature>
<organism evidence="9 10">
    <name type="scientific">Zootermopsis nevadensis</name>
    <name type="common">Dampwood termite</name>
    <dbReference type="NCBI Taxonomy" id="136037"/>
    <lineage>
        <taxon>Eukaryota</taxon>
        <taxon>Metazoa</taxon>
        <taxon>Ecdysozoa</taxon>
        <taxon>Arthropoda</taxon>
        <taxon>Hexapoda</taxon>
        <taxon>Insecta</taxon>
        <taxon>Pterygota</taxon>
        <taxon>Neoptera</taxon>
        <taxon>Polyneoptera</taxon>
        <taxon>Dictyoptera</taxon>
        <taxon>Blattodea</taxon>
        <taxon>Blattoidea</taxon>
        <taxon>Termitoidae</taxon>
        <taxon>Termopsidae</taxon>
        <taxon>Zootermopsis</taxon>
    </lineage>
</organism>
<dbReference type="Proteomes" id="UP000027135">
    <property type="component" value="Unassembled WGS sequence"/>
</dbReference>
<dbReference type="InterPro" id="IPR013604">
    <property type="entry name" value="7TM_chemorcpt"/>
</dbReference>
<gene>
    <name evidence="9" type="ORF">L798_08153</name>
</gene>
<dbReference type="GO" id="GO:0007165">
    <property type="term" value="P:signal transduction"/>
    <property type="evidence" value="ECO:0007669"/>
    <property type="project" value="UniProtKB-KW"/>
</dbReference>
<keyword evidence="3 8" id="KW-0812">Transmembrane</keyword>
<evidence type="ECO:0000313" key="9">
    <source>
        <dbReference type="EMBL" id="KDR17939.1"/>
    </source>
</evidence>
<dbReference type="GO" id="GO:0030424">
    <property type="term" value="C:axon"/>
    <property type="evidence" value="ECO:0007669"/>
    <property type="project" value="TreeGrafter"/>
</dbReference>
<dbReference type="GO" id="GO:0050909">
    <property type="term" value="P:sensory perception of taste"/>
    <property type="evidence" value="ECO:0007669"/>
    <property type="project" value="InterPro"/>
</dbReference>
<comment type="function">
    <text evidence="8">Gustatory receptor which mediates acceptance or avoidance behavior, depending on its substrates.</text>
</comment>
<feature type="transmembrane region" description="Helical" evidence="8">
    <location>
        <begin position="145"/>
        <end position="167"/>
    </location>
</feature>
<evidence type="ECO:0000256" key="1">
    <source>
        <dbReference type="ARBA" id="ARBA00004651"/>
    </source>
</evidence>
<keyword evidence="2 8" id="KW-1003">Cell membrane</keyword>